<comment type="caution">
    <text evidence="1">The sequence shown here is derived from an EMBL/GenBank/DDBJ whole genome shotgun (WGS) entry which is preliminary data.</text>
</comment>
<protein>
    <submittedName>
        <fullName evidence="1">Uncharacterized protein</fullName>
    </submittedName>
</protein>
<evidence type="ECO:0000313" key="1">
    <source>
        <dbReference type="EMBL" id="PTQ76188.1"/>
    </source>
</evidence>
<dbReference type="EMBL" id="QAOI01000021">
    <property type="protein sequence ID" value="PTQ76188.1"/>
    <property type="molecule type" value="Genomic_DNA"/>
</dbReference>
<dbReference type="AlphaFoldDB" id="A0A2T5HXJ3"/>
<proteinExistence type="predicted"/>
<name>A0A2T5HXJ3_9PROT</name>
<evidence type="ECO:0000313" key="2">
    <source>
        <dbReference type="Proteomes" id="UP000244128"/>
    </source>
</evidence>
<gene>
    <name evidence="1" type="ORF">C8R26_1211</name>
</gene>
<organism evidence="1 2">
    <name type="scientific">Nitrosomonas oligotropha</name>
    <dbReference type="NCBI Taxonomy" id="42354"/>
    <lineage>
        <taxon>Bacteria</taxon>
        <taxon>Pseudomonadati</taxon>
        <taxon>Pseudomonadota</taxon>
        <taxon>Betaproteobacteria</taxon>
        <taxon>Nitrosomonadales</taxon>
        <taxon>Nitrosomonadaceae</taxon>
        <taxon>Nitrosomonas</taxon>
    </lineage>
</organism>
<dbReference type="RefSeq" id="WP_107803884.1">
    <property type="nucleotide sequence ID" value="NZ_QAOI01000021.1"/>
</dbReference>
<accession>A0A2T5HXJ3</accession>
<reference evidence="1 2" key="1">
    <citation type="submission" date="2018-04" db="EMBL/GenBank/DDBJ databases">
        <title>Active sludge and wastewater microbial communities from Klosterneuburg, Austria.</title>
        <authorList>
            <person name="Wagner M."/>
        </authorList>
    </citation>
    <scope>NUCLEOTIDE SEQUENCE [LARGE SCALE GENOMIC DNA]</scope>
    <source>
        <strain evidence="1 2">Nm49</strain>
    </source>
</reference>
<dbReference type="Proteomes" id="UP000244128">
    <property type="component" value="Unassembled WGS sequence"/>
</dbReference>
<sequence length="226" mass="25296">MTKTNFPPKSFYSIADLANKWKCTPDEVLHQVGIGKLKASVKIYGDYVASRIIGKEDELSDQDCQNMLSDQPVEDGLYELADEYISHLIQDSKVIIDIAFCDNGKKAIQIQSGRLVKIDDLVVKMNEAKRFETEVTPTMLAENQLSESERKKLLKIIGALAMLLADSKKLYKTGNKPNAKQISDSLLNMFTELEKDNEDGLFEKYGLASTNVRASISDGIKLLIKK</sequence>